<evidence type="ECO:0000313" key="2">
    <source>
        <dbReference type="EMBL" id="KGX07050.1"/>
    </source>
</evidence>
<accession>A0AA40JAI2</accession>
<dbReference type="AlphaFoldDB" id="A0AA40JAI2"/>
<dbReference type="RefSeq" id="WP_004550373.1">
    <property type="nucleotide sequence ID" value="NZ_CFWE02000001.1"/>
</dbReference>
<dbReference type="InterPro" id="IPR036291">
    <property type="entry name" value="NAD(P)-bd_dom_sf"/>
</dbReference>
<dbReference type="InterPro" id="IPR013120">
    <property type="entry name" value="FAR_NAD-bd"/>
</dbReference>
<evidence type="ECO:0000313" key="3">
    <source>
        <dbReference type="Proteomes" id="UP000030475"/>
    </source>
</evidence>
<dbReference type="Pfam" id="PF07993">
    <property type="entry name" value="NAD_binding_4"/>
    <property type="match status" value="1"/>
</dbReference>
<comment type="caution">
    <text evidence="2">The sequence shown here is derived from an EMBL/GenBank/DDBJ whole genome shotgun (WGS) entry which is preliminary data.</text>
</comment>
<reference evidence="2 3" key="1">
    <citation type="submission" date="2014-08" db="EMBL/GenBank/DDBJ databases">
        <authorList>
            <person name="Bunnell A."/>
            <person name="Chain P.S."/>
            <person name="Chertkov O."/>
            <person name="Currie B.J."/>
            <person name="Daligault H.E."/>
            <person name="Davenport K.W."/>
            <person name="Davis C."/>
            <person name="Gleasner C.D."/>
            <person name="Johnson S.L."/>
            <person name="Kaestli M."/>
            <person name="Koren S."/>
            <person name="Kunde Y.A."/>
            <person name="Mayo M."/>
            <person name="McMurry K.K."/>
            <person name="Price E.P."/>
            <person name="Reitenga K.G."/>
            <person name="Robison R."/>
            <person name="Rosovitz M.J."/>
            <person name="Sarovich D.S."/>
            <person name="Teshima H."/>
        </authorList>
    </citation>
    <scope>NUCLEOTIDE SEQUENCE [LARGE SCALE GENOMIC DNA]</scope>
    <source>
        <strain evidence="2 3">MSHR44</strain>
    </source>
</reference>
<dbReference type="Proteomes" id="UP000030475">
    <property type="component" value="Unassembled WGS sequence"/>
</dbReference>
<dbReference type="EMBL" id="JQIM01000010">
    <property type="protein sequence ID" value="KGX07050.1"/>
    <property type="molecule type" value="Genomic_DNA"/>
</dbReference>
<name>A0AA40JAI2_BURPE</name>
<dbReference type="Gene3D" id="3.40.50.720">
    <property type="entry name" value="NAD(P)-binding Rossmann-like Domain"/>
    <property type="match status" value="1"/>
</dbReference>
<gene>
    <name evidence="2" type="ORF">Y036_41</name>
</gene>
<organism evidence="2 3">
    <name type="scientific">Burkholderia pseudomallei</name>
    <name type="common">Pseudomonas pseudomallei</name>
    <dbReference type="NCBI Taxonomy" id="28450"/>
    <lineage>
        <taxon>Bacteria</taxon>
        <taxon>Pseudomonadati</taxon>
        <taxon>Pseudomonadota</taxon>
        <taxon>Betaproteobacteria</taxon>
        <taxon>Burkholderiales</taxon>
        <taxon>Burkholderiaceae</taxon>
        <taxon>Burkholderia</taxon>
        <taxon>pseudomallei group</taxon>
    </lineage>
</organism>
<proteinExistence type="predicted"/>
<evidence type="ECO:0000259" key="1">
    <source>
        <dbReference type="Pfam" id="PF07993"/>
    </source>
</evidence>
<protein>
    <submittedName>
        <fullName evidence="2">Male sterility family protein</fullName>
    </submittedName>
</protein>
<feature type="domain" description="Thioester reductase (TE)" evidence="1">
    <location>
        <begin position="2"/>
        <end position="102"/>
    </location>
</feature>
<dbReference type="SUPFAM" id="SSF51735">
    <property type="entry name" value="NAD(P)-binding Rossmann-fold domains"/>
    <property type="match status" value="1"/>
</dbReference>
<sequence>MKRDNVDGLVNVIRFAAAARVKALSRLSTISVYSWGHRITGKTVMREDDDFDQNLDAVRADIGYVKSKWVMEKRADAARGLPLITFRVGYATYHAQTGAPTTNGGGGS</sequence>